<dbReference type="InterPro" id="IPR000073">
    <property type="entry name" value="AB_hydrolase_1"/>
</dbReference>
<dbReference type="Pfam" id="PF00561">
    <property type="entry name" value="Abhydrolase_1"/>
    <property type="match status" value="1"/>
</dbReference>
<dbReference type="EC" id="1.11.1.10" evidence="3"/>
<dbReference type="AlphaFoldDB" id="A0A060QKJ2"/>
<dbReference type="InterPro" id="IPR000639">
    <property type="entry name" value="Epox_hydrolase-like"/>
</dbReference>
<feature type="domain" description="AB hydrolase-1" evidence="2">
    <location>
        <begin position="22"/>
        <end position="258"/>
    </location>
</feature>
<dbReference type="InterPro" id="IPR050471">
    <property type="entry name" value="AB_hydrolase"/>
</dbReference>
<dbReference type="PANTHER" id="PTHR43433:SF4">
    <property type="entry name" value="NON-HEME CHLOROPEROXIDASE-RELATED"/>
    <property type="match status" value="1"/>
</dbReference>
<keyword evidence="3" id="KW-0575">Peroxidase</keyword>
<protein>
    <submittedName>
        <fullName evidence="3">Non-heme chloroperoxidase</fullName>
        <ecNumber evidence="3">1.11.1.10</ecNumber>
    </submittedName>
</protein>
<sequence>MPSLKLCDGNSLHYKDMGKGRPVLLVHGWPLTGDMWEYQTLALLEAGYRVITYDRRGFGQSSHPFGGYDYDTLTGDLAELIDHLDLRDLTLVGFSMGGGEVARYLSSYGPSRLAGVALISSVVPYLLQDQSNPDGVPVDVFADFKVQIRRDRFHFLAEFLKSFYGVSMIRKPVSQALIDWSFTLGIMASPNATLDCIDSFSRTDFRPDLAAFTVPTLVVHGTGDKTVPYELTGKRVSEALPHARYVEYDSAPHGLFATDADALNRDLLAFLTSTGI</sequence>
<accession>A0A060QKJ2</accession>
<dbReference type="Proteomes" id="UP000027583">
    <property type="component" value="Unassembled WGS sequence"/>
</dbReference>
<keyword evidence="3" id="KW-0560">Oxidoreductase</keyword>
<dbReference type="PANTHER" id="PTHR43433">
    <property type="entry name" value="HYDROLASE, ALPHA/BETA FOLD FAMILY PROTEIN"/>
    <property type="match status" value="1"/>
</dbReference>
<dbReference type="SUPFAM" id="SSF53474">
    <property type="entry name" value="alpha/beta-Hydrolases"/>
    <property type="match status" value="1"/>
</dbReference>
<reference evidence="3 4" key="1">
    <citation type="journal article" date="2014" name="Genome Biol. Evol.">
        <title>Acetic acid bacteria genomes reveal functional traits for adaptation to life in insect guts.</title>
        <authorList>
            <person name="Chouaia B."/>
            <person name="Gaiarsa S."/>
            <person name="Crotti E."/>
            <person name="Comandatore F."/>
            <person name="Degli Esposti M."/>
            <person name="Ricci I."/>
            <person name="Alma A."/>
            <person name="Favia G."/>
            <person name="Bandi C."/>
            <person name="Daffonchio D."/>
        </authorList>
    </citation>
    <scope>NUCLEOTIDE SEQUENCE [LARGE SCALE GENOMIC DNA]</scope>
    <source>
        <strain evidence="3 4">SF2.1</strain>
    </source>
</reference>
<evidence type="ECO:0000256" key="1">
    <source>
        <dbReference type="ARBA" id="ARBA00038128"/>
    </source>
</evidence>
<dbReference type="InterPro" id="IPR029058">
    <property type="entry name" value="AB_hydrolase_fold"/>
</dbReference>
<organism evidence="3 4">
    <name type="scientific">Asaia bogorensis</name>
    <dbReference type="NCBI Taxonomy" id="91915"/>
    <lineage>
        <taxon>Bacteria</taxon>
        <taxon>Pseudomonadati</taxon>
        <taxon>Pseudomonadota</taxon>
        <taxon>Alphaproteobacteria</taxon>
        <taxon>Acetobacterales</taxon>
        <taxon>Acetobacteraceae</taxon>
        <taxon>Asaia</taxon>
    </lineage>
</organism>
<dbReference type="PRINTS" id="PR00111">
    <property type="entry name" value="ABHYDROLASE"/>
</dbReference>
<gene>
    <name evidence="3" type="ORF">ASAP_1906</name>
</gene>
<comment type="caution">
    <text evidence="3">The sequence shown here is derived from an EMBL/GenBank/DDBJ whole genome shotgun (WGS) entry which is preliminary data.</text>
</comment>
<proteinExistence type="inferred from homology"/>
<evidence type="ECO:0000259" key="2">
    <source>
        <dbReference type="Pfam" id="PF00561"/>
    </source>
</evidence>
<name>A0A060QKJ2_9PROT</name>
<dbReference type="RefSeq" id="WP_035444159.1">
    <property type="nucleotide sequence ID" value="NZ_CBLX010000013.1"/>
</dbReference>
<dbReference type="PRINTS" id="PR00412">
    <property type="entry name" value="EPOXHYDRLASE"/>
</dbReference>
<dbReference type="GO" id="GO:0016691">
    <property type="term" value="F:chloride peroxidase activity"/>
    <property type="evidence" value="ECO:0007669"/>
    <property type="project" value="UniProtKB-EC"/>
</dbReference>
<evidence type="ECO:0000313" key="3">
    <source>
        <dbReference type="EMBL" id="CDG39951.1"/>
    </source>
</evidence>
<comment type="similarity">
    <text evidence="1">Belongs to the AB hydrolase superfamily. Bacterial non-heme haloperoxidase / perhydrolase family.</text>
</comment>
<dbReference type="EMBL" id="CBLX010000013">
    <property type="protein sequence ID" value="CDG39951.1"/>
    <property type="molecule type" value="Genomic_DNA"/>
</dbReference>
<evidence type="ECO:0000313" key="4">
    <source>
        <dbReference type="Proteomes" id="UP000027583"/>
    </source>
</evidence>
<dbReference type="Gene3D" id="3.40.50.1820">
    <property type="entry name" value="alpha/beta hydrolase"/>
    <property type="match status" value="1"/>
</dbReference>
<reference evidence="3 4" key="2">
    <citation type="journal article" date="2014" name="PLoS ONE">
        <title>Evolution of mitochondria reconstructed from the energy metabolism of living bacteria.</title>
        <authorList>
            <person name="Degli Esposti M."/>
            <person name="Chouaia B."/>
            <person name="Comandatore F."/>
            <person name="Crotti E."/>
            <person name="Sassera D."/>
            <person name="Lievens P.M."/>
            <person name="Daffonchio D."/>
            <person name="Bandi C."/>
        </authorList>
    </citation>
    <scope>NUCLEOTIDE SEQUENCE [LARGE SCALE GENOMIC DNA]</scope>
    <source>
        <strain evidence="3 4">SF2.1</strain>
    </source>
</reference>
<dbReference type="FunFam" id="3.40.50.1820:FF:000205">
    <property type="entry name" value="Non-haem bromoperoxidase BPO-A2"/>
    <property type="match status" value="1"/>
</dbReference>
<dbReference type="eggNOG" id="COG2267">
    <property type="taxonomic scope" value="Bacteria"/>
</dbReference>